<dbReference type="Proteomes" id="UP000239250">
    <property type="component" value="Chromosome"/>
</dbReference>
<sequence length="764" mass="88283">MNLKQITQLEEYRDGRLKLEHNESNKRVTKKKLRKIYKENLSNFKDEIRFNFQGLTLIDLTILSIQMKFTNMINFVKNNTEHNLVSNEFIKNKWIERKKIKKAFNHNVQKNKKIEFKSQYKKDLANKIKHFKDNNWKVLKKENILISRNDVFHKNMLSEMSKSKIIEFKKLYSLKKNELKDNKEISSIDKKIILADIRSNYDYNYVLKLLILESKKEYLSYKTNALGEFNSQLNILQSEEVENNKKNIEKWALFKKWIQNKTVLLKEFITFKTKHKLFKEKQSKINHEFFNQIHEINLTNPYYKKKYDIKNLKQKLRQDNHKLKLEYTSKVIEINDSVPIIIKKYTKFVATIFGLLIPGVGQIINRQYIKGMFMLCLTTICVFLVLYAFGFGNMQGQGILGLITLGHADNLWEIKDARYFVIEGALGIIFLVIVAVYCFVSARETWHTAVAQEHGARVKKWAETKQYMNGIGYPIVTSIPTFMMLIFVVFIPILTTVMLGFTNYKPNNALNFDWVGFETLKGLFTTQWWDTMKYVLSWTIIWTLVTWLTSFGIALILAVTLHNDRLKGKILFRLIYILPWAIPGFISILLFKLMFQPGNILSQIFGIHNFQSDTFLAKVSIIMIQMWMGYCVNLVLITGILQSIPKDLYEAAEIDGGASRAKLLKITLPLIVYQMTPILIGQFMGSFNNFGIIYMYLDGGPHFTNVVTEGGAGATDTIASLIYKLIGGGHVARASALNIIVSGVIVAVSITSLMRSKSVKGGVA</sequence>
<evidence type="ECO:0000256" key="1">
    <source>
        <dbReference type="ARBA" id="ARBA00004651"/>
    </source>
</evidence>
<feature type="transmembrane region" description="Helical" evidence="9">
    <location>
        <begin position="345"/>
        <end position="364"/>
    </location>
</feature>
<evidence type="ECO:0000256" key="8">
    <source>
        <dbReference type="ARBA" id="ARBA00023136"/>
    </source>
</evidence>
<keyword evidence="8 9" id="KW-0472">Membrane</keyword>
<proteinExistence type="inferred from homology"/>
<feature type="transmembrane region" description="Helical" evidence="9">
    <location>
        <begin position="571"/>
        <end position="595"/>
    </location>
</feature>
<dbReference type="PANTHER" id="PTHR47314">
    <property type="entry name" value="MALTOSE/MALTODEXTRIN TRANSPORT SYSTEM PERMEASE PROTEIN MALF"/>
    <property type="match status" value="1"/>
</dbReference>
<dbReference type="GO" id="GO:0015423">
    <property type="term" value="F:ABC-type maltose transporter activity"/>
    <property type="evidence" value="ECO:0007669"/>
    <property type="project" value="TreeGrafter"/>
</dbReference>
<feature type="transmembrane region" description="Helical" evidence="9">
    <location>
        <begin position="670"/>
        <end position="697"/>
    </location>
</feature>
<dbReference type="GO" id="GO:1990060">
    <property type="term" value="C:maltose transport complex"/>
    <property type="evidence" value="ECO:0007669"/>
    <property type="project" value="TreeGrafter"/>
</dbReference>
<organism evidence="11 12">
    <name type="scientific">Williamsoniiplasma luminosum</name>
    <dbReference type="NCBI Taxonomy" id="214888"/>
    <lineage>
        <taxon>Bacteria</taxon>
        <taxon>Bacillati</taxon>
        <taxon>Mycoplasmatota</taxon>
        <taxon>Mollicutes</taxon>
        <taxon>Entomoplasmatales</taxon>
        <taxon>Williamsoniiplasma</taxon>
    </lineage>
</organism>
<dbReference type="InterPro" id="IPR000515">
    <property type="entry name" value="MetI-like"/>
</dbReference>
<dbReference type="Pfam" id="PF00528">
    <property type="entry name" value="BPD_transp_1"/>
    <property type="match status" value="1"/>
</dbReference>
<dbReference type="SUPFAM" id="SSF161098">
    <property type="entry name" value="MetI-like"/>
    <property type="match status" value="1"/>
</dbReference>
<reference evidence="12" key="1">
    <citation type="submission" date="2018-02" db="EMBL/GenBank/DDBJ databases">
        <title>Firefly genomes illuminate parallel origins of bioluminescence in beetles.</title>
        <authorList>
            <person name="Fallon T.R."/>
            <person name="Lower S.E.S."/>
            <person name="Behringer M."/>
            <person name="Weng J.-K."/>
        </authorList>
    </citation>
    <scope>NUCLEOTIDE SEQUENCE [LARGE SCALE GENOMIC DNA]</scope>
</reference>
<gene>
    <name evidence="11" type="ORF">C5T88_00065</name>
</gene>
<dbReference type="InterPro" id="IPR035906">
    <property type="entry name" value="MetI-like_sf"/>
</dbReference>
<feature type="transmembrane region" description="Helical" evidence="9">
    <location>
        <begin position="615"/>
        <end position="636"/>
    </location>
</feature>
<protein>
    <recommendedName>
        <fullName evidence="10">ABC transmembrane type-1 domain-containing protein</fullName>
    </recommendedName>
</protein>
<evidence type="ECO:0000256" key="7">
    <source>
        <dbReference type="ARBA" id="ARBA00022989"/>
    </source>
</evidence>
<dbReference type="CDD" id="cd06261">
    <property type="entry name" value="TM_PBP2"/>
    <property type="match status" value="1"/>
</dbReference>
<evidence type="ECO:0000256" key="5">
    <source>
        <dbReference type="ARBA" id="ARBA00022597"/>
    </source>
</evidence>
<feature type="transmembrane region" description="Helical" evidence="9">
    <location>
        <begin position="475"/>
        <end position="501"/>
    </location>
</feature>
<comment type="subcellular location">
    <subcellularLocation>
        <location evidence="1 9">Cell membrane</location>
        <topology evidence="1 9">Multi-pass membrane protein</topology>
    </subcellularLocation>
</comment>
<keyword evidence="7 9" id="KW-1133">Transmembrane helix</keyword>
<evidence type="ECO:0000256" key="9">
    <source>
        <dbReference type="RuleBase" id="RU363032"/>
    </source>
</evidence>
<dbReference type="AlphaFoldDB" id="A0A2S0NIZ6"/>
<evidence type="ECO:0000313" key="11">
    <source>
        <dbReference type="EMBL" id="AVP48988.1"/>
    </source>
</evidence>
<name>A0A2S0NIZ6_9MOLU</name>
<evidence type="ECO:0000256" key="2">
    <source>
        <dbReference type="ARBA" id="ARBA00009047"/>
    </source>
</evidence>
<feature type="transmembrane region" description="Helical" evidence="9">
    <location>
        <begin position="371"/>
        <end position="390"/>
    </location>
</feature>
<evidence type="ECO:0000259" key="10">
    <source>
        <dbReference type="PROSITE" id="PS50928"/>
    </source>
</evidence>
<evidence type="ECO:0000256" key="6">
    <source>
        <dbReference type="ARBA" id="ARBA00022692"/>
    </source>
</evidence>
<feature type="transmembrane region" description="Helical" evidence="9">
    <location>
        <begin position="734"/>
        <end position="754"/>
    </location>
</feature>
<dbReference type="Gene3D" id="1.10.3720.10">
    <property type="entry name" value="MetI-like"/>
    <property type="match status" value="1"/>
</dbReference>
<comment type="similarity">
    <text evidence="2">Belongs to the binding-protein-dependent transport system permease family. MalFG subfamily.</text>
</comment>
<dbReference type="EMBL" id="CP027019">
    <property type="protein sequence ID" value="AVP48988.1"/>
    <property type="molecule type" value="Genomic_DNA"/>
</dbReference>
<evidence type="ECO:0000256" key="4">
    <source>
        <dbReference type="ARBA" id="ARBA00022475"/>
    </source>
</evidence>
<keyword evidence="6 9" id="KW-0812">Transmembrane</keyword>
<dbReference type="GO" id="GO:0042956">
    <property type="term" value="P:maltodextrin transmembrane transport"/>
    <property type="evidence" value="ECO:0007669"/>
    <property type="project" value="TreeGrafter"/>
</dbReference>
<feature type="transmembrane region" description="Helical" evidence="9">
    <location>
        <begin position="419"/>
        <end position="440"/>
    </location>
</feature>
<dbReference type="PANTHER" id="PTHR47314:SF1">
    <property type="entry name" value="MALTOSE_MALTODEXTRIN TRANSPORT SYSTEM PERMEASE PROTEIN MALF"/>
    <property type="match status" value="1"/>
</dbReference>
<evidence type="ECO:0000313" key="12">
    <source>
        <dbReference type="Proteomes" id="UP000239250"/>
    </source>
</evidence>
<dbReference type="PROSITE" id="PS50928">
    <property type="entry name" value="ABC_TM1"/>
    <property type="match status" value="1"/>
</dbReference>
<feature type="domain" description="ABC transmembrane type-1" evidence="10">
    <location>
        <begin position="536"/>
        <end position="752"/>
    </location>
</feature>
<keyword evidence="5" id="KW-0762">Sugar transport</keyword>
<feature type="transmembrane region" description="Helical" evidence="9">
    <location>
        <begin position="535"/>
        <end position="559"/>
    </location>
</feature>
<accession>A0A2S0NIZ6</accession>
<dbReference type="RefSeq" id="WP_303662334.1">
    <property type="nucleotide sequence ID" value="NZ_CP027019.1"/>
</dbReference>
<keyword evidence="3 9" id="KW-0813">Transport</keyword>
<evidence type="ECO:0000256" key="3">
    <source>
        <dbReference type="ARBA" id="ARBA00022448"/>
    </source>
</evidence>
<keyword evidence="4" id="KW-1003">Cell membrane</keyword>